<evidence type="ECO:0000313" key="13">
    <source>
        <dbReference type="EMBL" id="BBU47564.1"/>
    </source>
</evidence>
<comment type="pathway">
    <text evidence="10">One-carbon metabolism; tetrahydrofolate interconversion.</text>
</comment>
<dbReference type="PANTHER" id="PTHR11680">
    <property type="entry name" value="SERINE HYDROXYMETHYLTRANSFERASE"/>
    <property type="match status" value="1"/>
</dbReference>
<comment type="similarity">
    <text evidence="3 10">Belongs to the SHMT family.</text>
</comment>
<dbReference type="KEGG" id="mfel:JPM2_2570"/>
<dbReference type="GO" id="GO:0004372">
    <property type="term" value="F:glycine hydroxymethyltransferase activity"/>
    <property type="evidence" value="ECO:0007669"/>
    <property type="project" value="UniProtKB-UniRule"/>
</dbReference>
<dbReference type="PROSITE" id="PS00096">
    <property type="entry name" value="SHMT"/>
    <property type="match status" value="1"/>
</dbReference>
<dbReference type="InterPro" id="IPR039429">
    <property type="entry name" value="SHMT-like_dom"/>
</dbReference>
<evidence type="ECO:0000256" key="6">
    <source>
        <dbReference type="ARBA" id="ARBA00022563"/>
    </source>
</evidence>
<dbReference type="InterPro" id="IPR015421">
    <property type="entry name" value="PyrdxlP-dep_Trfase_major"/>
</dbReference>
<dbReference type="InterPro" id="IPR049943">
    <property type="entry name" value="Ser_HO-MeTrfase-like"/>
</dbReference>
<keyword evidence="14" id="KW-1185">Reference proteome</keyword>
<reference evidence="13 14" key="1">
    <citation type="submission" date="2020-01" db="EMBL/GenBank/DDBJ databases">
        <title>Complete genome sequence of Mycoplasma felis strain Myco-2.</title>
        <authorList>
            <person name="Kinoshita Y."/>
            <person name="Niwa H."/>
            <person name="Uchida-Fujii E."/>
            <person name="Nukada T."/>
        </authorList>
    </citation>
    <scope>NUCLEOTIDE SEQUENCE [LARGE SCALE GENOMIC DNA]</scope>
    <source>
        <strain evidence="13 14">Myco-2</strain>
    </source>
</reference>
<evidence type="ECO:0000256" key="5">
    <source>
        <dbReference type="ARBA" id="ARBA00022490"/>
    </source>
</evidence>
<dbReference type="EC" id="2.1.2.1" evidence="10"/>
<dbReference type="Pfam" id="PF00464">
    <property type="entry name" value="SHMT"/>
    <property type="match status" value="1"/>
</dbReference>
<dbReference type="GO" id="GO:0008168">
    <property type="term" value="F:methyltransferase activity"/>
    <property type="evidence" value="ECO:0007669"/>
    <property type="project" value="UniProtKB-KW"/>
</dbReference>
<sequence length="426" mass="47484">MYKNIKLSDLEMQKAINSELKRQQEHIELIASENYVSEDVLKVQGSILTNKYGEGYPYKRYYGGCENVDIIEQLAIDRLKQIFGVKYANVQPYSGSVANAAAIASVVPSGGKIMGLSLSSGGHLTHGYKISFSGIFYNSVSYDLSKDEVLDYDAIQEQVLKEKPDLIICGYSAYSRIIDFKRFREIADKAGAKLMADIAHIAGLIAGGVHPSPVGYAHIITSTTHKTLRGGRGGIIMTNDPEISKKVDRWVFPGYQGGPLFHSIAGKAIGFYETLTPMFKKYATDIVKNSQIFCNKFKELGAKIISGGTDNHLFMINVLQTYNITGKQAEDLLHKINITVNKNSIPFDTLSPNEGSGIRLGAAAMTSRDFDKWEQLALIIHRLLSNYHKIQNDKFFAKQIINDLKKEVKEITKNYPIKKSYLNETN</sequence>
<feature type="binding site" evidence="10">
    <location>
        <position position="118"/>
    </location>
    <ligand>
        <name>(6S)-5,6,7,8-tetrahydrofolate</name>
        <dbReference type="ChEBI" id="CHEBI:57453"/>
    </ligand>
</feature>
<dbReference type="AlphaFoldDB" id="A0A809S8R8"/>
<dbReference type="NCBIfam" id="NF000586">
    <property type="entry name" value="PRK00011.1"/>
    <property type="match status" value="1"/>
</dbReference>
<dbReference type="CDD" id="cd00378">
    <property type="entry name" value="SHMT"/>
    <property type="match status" value="1"/>
</dbReference>
<dbReference type="InterPro" id="IPR019798">
    <property type="entry name" value="Ser_HO-MeTrfase_PLP_BS"/>
</dbReference>
<comment type="catalytic activity">
    <reaction evidence="10">
        <text>(6R)-5,10-methylene-5,6,7,8-tetrahydrofolate + glycine + H2O = (6S)-5,6,7,8-tetrahydrofolate + L-serine</text>
        <dbReference type="Rhea" id="RHEA:15481"/>
        <dbReference type="ChEBI" id="CHEBI:15377"/>
        <dbReference type="ChEBI" id="CHEBI:15636"/>
        <dbReference type="ChEBI" id="CHEBI:33384"/>
        <dbReference type="ChEBI" id="CHEBI:57305"/>
        <dbReference type="ChEBI" id="CHEBI:57453"/>
        <dbReference type="EC" id="2.1.2.1"/>
    </reaction>
</comment>
<dbReference type="UniPathway" id="UPA00288">
    <property type="reaction ID" value="UER01023"/>
</dbReference>
<comment type="function">
    <text evidence="9">Catalyzes the reversible interconversion of serine and glycine with tetrahydrofolate (THF) serving as the one-carbon carrier. This reaction serves as the major source of one-carbon groups required for the biosynthesis of purines, thymidylate, methionine, and other important biomolecules. Also exhibits THF-independent aldolase activity toward beta-hydroxyamino acids, producing glycine and aldehydes, via a retro-aldol mechanism. Thus, is able to catalyze the cleavage of L-allo-threonine.</text>
</comment>
<gene>
    <name evidence="10 13" type="primary">glyA</name>
    <name evidence="13" type="ORF">JPM2_2570</name>
</gene>
<feature type="modified residue" description="N6-(pyridoxal phosphate)lysine" evidence="10 11">
    <location>
        <position position="226"/>
    </location>
</feature>
<keyword evidence="13" id="KW-0489">Methyltransferase</keyword>
<comment type="subunit">
    <text evidence="4 10">Homodimer.</text>
</comment>
<evidence type="ECO:0000256" key="2">
    <source>
        <dbReference type="ARBA" id="ARBA00004496"/>
    </source>
</evidence>
<dbReference type="GO" id="GO:0032259">
    <property type="term" value="P:methylation"/>
    <property type="evidence" value="ECO:0007669"/>
    <property type="project" value="UniProtKB-KW"/>
</dbReference>
<dbReference type="InterPro" id="IPR001085">
    <property type="entry name" value="Ser_HO-MeTrfase"/>
</dbReference>
<dbReference type="FunFam" id="3.40.640.10:FF:000001">
    <property type="entry name" value="Serine hydroxymethyltransferase"/>
    <property type="match status" value="1"/>
</dbReference>
<evidence type="ECO:0000256" key="4">
    <source>
        <dbReference type="ARBA" id="ARBA00011738"/>
    </source>
</evidence>
<dbReference type="GO" id="GO:0030170">
    <property type="term" value="F:pyridoxal phosphate binding"/>
    <property type="evidence" value="ECO:0007669"/>
    <property type="project" value="UniProtKB-UniRule"/>
</dbReference>
<evidence type="ECO:0000256" key="8">
    <source>
        <dbReference type="ARBA" id="ARBA00022898"/>
    </source>
</evidence>
<dbReference type="UniPathway" id="UPA00193"/>
<protein>
    <recommendedName>
        <fullName evidence="10">Serine hydroxymethyltransferase</fullName>
        <shortName evidence="10">SHMT</shortName>
        <shortName evidence="10">Serine methylase</shortName>
        <ecNumber evidence="10">2.1.2.1</ecNumber>
    </recommendedName>
</protein>
<dbReference type="HAMAP" id="MF_00051">
    <property type="entry name" value="SHMT"/>
    <property type="match status" value="1"/>
</dbReference>
<dbReference type="Gene3D" id="3.90.1150.10">
    <property type="entry name" value="Aspartate Aminotransferase, domain 1"/>
    <property type="match status" value="1"/>
</dbReference>
<keyword evidence="7 10" id="KW-0808">Transferase</keyword>
<evidence type="ECO:0000256" key="11">
    <source>
        <dbReference type="PIRSR" id="PIRSR000412-50"/>
    </source>
</evidence>
<feature type="site" description="Plays an important role in substrate specificity" evidence="10">
    <location>
        <position position="225"/>
    </location>
</feature>
<comment type="pathway">
    <text evidence="10">Amino-acid biosynthesis; glycine biosynthesis; glycine from L-serine: step 1/1.</text>
</comment>
<evidence type="ECO:0000256" key="10">
    <source>
        <dbReference type="HAMAP-Rule" id="MF_00051"/>
    </source>
</evidence>
<comment type="cofactor">
    <cofactor evidence="1 10 11">
        <name>pyridoxal 5'-phosphate</name>
        <dbReference type="ChEBI" id="CHEBI:597326"/>
    </cofactor>
</comment>
<dbReference type="EMBL" id="AP022325">
    <property type="protein sequence ID" value="BBU47564.1"/>
    <property type="molecule type" value="Genomic_DNA"/>
</dbReference>
<name>A0A809S8R8_9BACT</name>
<feature type="binding site" evidence="10">
    <location>
        <begin position="122"/>
        <end position="124"/>
    </location>
    <ligand>
        <name>(6S)-5,6,7,8-tetrahydrofolate</name>
        <dbReference type="ChEBI" id="CHEBI:57453"/>
    </ligand>
</feature>
<evidence type="ECO:0000313" key="14">
    <source>
        <dbReference type="Proteomes" id="UP000464317"/>
    </source>
</evidence>
<evidence type="ECO:0000256" key="1">
    <source>
        <dbReference type="ARBA" id="ARBA00001933"/>
    </source>
</evidence>
<accession>A0A809S8R8</accession>
<dbReference type="GO" id="GO:0019264">
    <property type="term" value="P:glycine biosynthetic process from serine"/>
    <property type="evidence" value="ECO:0007669"/>
    <property type="project" value="UniProtKB-UniRule"/>
</dbReference>
<evidence type="ECO:0000256" key="9">
    <source>
        <dbReference type="ARBA" id="ARBA00054606"/>
    </source>
</evidence>
<evidence type="ECO:0000259" key="12">
    <source>
        <dbReference type="Pfam" id="PF00464"/>
    </source>
</evidence>
<dbReference type="InterPro" id="IPR015422">
    <property type="entry name" value="PyrdxlP-dep_Trfase_small"/>
</dbReference>
<proteinExistence type="inferred from homology"/>
<dbReference type="PIRSF" id="PIRSF000412">
    <property type="entry name" value="SHMT"/>
    <property type="match status" value="1"/>
</dbReference>
<comment type="subcellular location">
    <subcellularLocation>
        <location evidence="2 10">Cytoplasm</location>
    </subcellularLocation>
</comment>
<dbReference type="InterPro" id="IPR015424">
    <property type="entry name" value="PyrdxlP-dep_Trfase"/>
</dbReference>
<dbReference type="Proteomes" id="UP000464317">
    <property type="component" value="Chromosome"/>
</dbReference>
<dbReference type="Gene3D" id="3.40.640.10">
    <property type="entry name" value="Type I PLP-dependent aspartate aminotransferase-like (Major domain)"/>
    <property type="match status" value="1"/>
</dbReference>
<keyword evidence="5 10" id="KW-0963">Cytoplasm</keyword>
<evidence type="ECO:0000256" key="7">
    <source>
        <dbReference type="ARBA" id="ARBA00022679"/>
    </source>
</evidence>
<feature type="domain" description="Serine hydroxymethyltransferase-like" evidence="12">
    <location>
        <begin position="7"/>
        <end position="373"/>
    </location>
</feature>
<comment type="caution">
    <text evidence="10">Lacks conserved residue(s) required for the propagation of feature annotation.</text>
</comment>
<keyword evidence="8 10" id="KW-0663">Pyridoxal phosphate</keyword>
<dbReference type="PANTHER" id="PTHR11680:SF35">
    <property type="entry name" value="SERINE HYDROXYMETHYLTRANSFERASE 1"/>
    <property type="match status" value="1"/>
</dbReference>
<keyword evidence="10" id="KW-0028">Amino-acid biosynthesis</keyword>
<keyword evidence="6 10" id="KW-0554">One-carbon metabolism</keyword>
<organism evidence="13 14">
    <name type="scientific">Mycoplasmopsis felis</name>
    <dbReference type="NCBI Taxonomy" id="33923"/>
    <lineage>
        <taxon>Bacteria</taxon>
        <taxon>Bacillati</taxon>
        <taxon>Mycoplasmatota</taxon>
        <taxon>Mycoplasmoidales</taxon>
        <taxon>Metamycoplasmataceae</taxon>
        <taxon>Mycoplasmopsis</taxon>
    </lineage>
</organism>
<dbReference type="SUPFAM" id="SSF53383">
    <property type="entry name" value="PLP-dependent transferases"/>
    <property type="match status" value="1"/>
</dbReference>
<dbReference type="GO" id="GO:0005829">
    <property type="term" value="C:cytosol"/>
    <property type="evidence" value="ECO:0007669"/>
    <property type="project" value="TreeGrafter"/>
</dbReference>
<dbReference type="RefSeq" id="WP_161553058.1">
    <property type="nucleotide sequence ID" value="NZ_AP022325.1"/>
</dbReference>
<evidence type="ECO:0000256" key="3">
    <source>
        <dbReference type="ARBA" id="ARBA00006376"/>
    </source>
</evidence>
<dbReference type="GO" id="GO:0035999">
    <property type="term" value="P:tetrahydrofolate interconversion"/>
    <property type="evidence" value="ECO:0007669"/>
    <property type="project" value="UniProtKB-UniRule"/>
</dbReference>